<evidence type="ECO:0000313" key="3">
    <source>
        <dbReference type="EMBL" id="VDL86542.1"/>
    </source>
</evidence>
<dbReference type="InterPro" id="IPR041084">
    <property type="entry name" value="Ncstrn_small"/>
</dbReference>
<gene>
    <name evidence="3" type="ORF">NBR_LOCUS22014</name>
</gene>
<feature type="domain" description="Nicastrin small lobe" evidence="2">
    <location>
        <begin position="38"/>
        <end position="130"/>
    </location>
</feature>
<accession>A0A0N4YXP1</accession>
<dbReference type="EMBL" id="UYSL01027244">
    <property type="protein sequence ID" value="VDL86542.1"/>
    <property type="molecule type" value="Genomic_DNA"/>
</dbReference>
<proteinExistence type="predicted"/>
<keyword evidence="4" id="KW-1185">Reference proteome</keyword>
<dbReference type="WBParaSite" id="NBR_0002201301-mRNA-1">
    <property type="protein sequence ID" value="NBR_0002201301-mRNA-1"/>
    <property type="gene ID" value="NBR_0002201301"/>
</dbReference>
<reference evidence="3 4" key="2">
    <citation type="submission" date="2018-11" db="EMBL/GenBank/DDBJ databases">
        <authorList>
            <consortium name="Pathogen Informatics"/>
        </authorList>
    </citation>
    <scope>NUCLEOTIDE SEQUENCE [LARGE SCALE GENOMIC DNA]</scope>
</reference>
<feature type="chain" id="PRO_5043126119" evidence="1">
    <location>
        <begin position="19"/>
        <end position="137"/>
    </location>
</feature>
<protein>
    <submittedName>
        <fullName evidence="5">Ncstrn_small domain-containing protein</fullName>
    </submittedName>
</protein>
<dbReference type="AlphaFoldDB" id="A0A0N4YXP1"/>
<feature type="signal peptide" evidence="1">
    <location>
        <begin position="1"/>
        <end position="18"/>
    </location>
</feature>
<reference evidence="5" key="1">
    <citation type="submission" date="2017-02" db="UniProtKB">
        <authorList>
            <consortium name="WormBaseParasite"/>
        </authorList>
    </citation>
    <scope>IDENTIFICATION</scope>
</reference>
<evidence type="ECO:0000256" key="1">
    <source>
        <dbReference type="SAM" id="SignalP"/>
    </source>
</evidence>
<dbReference type="Proteomes" id="UP000271162">
    <property type="component" value="Unassembled WGS sequence"/>
</dbReference>
<sequence>MILLQLASAFLFVDFSAGKKLADEVYYDIPMKDGEVGYRLLNGTHQFGFESVIVAIDENMTGLHDCWRERFRGYEGMFHLFMPVDFLDRTTVPLILESKCVAGMILYPPAKFDEHKPLSHDASCPNTDTGKQIINYV</sequence>
<name>A0A0N4YXP1_NIPBR</name>
<keyword evidence="1" id="KW-0732">Signal</keyword>
<evidence type="ECO:0000313" key="4">
    <source>
        <dbReference type="Proteomes" id="UP000271162"/>
    </source>
</evidence>
<evidence type="ECO:0000259" key="2">
    <source>
        <dbReference type="Pfam" id="PF18266"/>
    </source>
</evidence>
<dbReference type="STRING" id="27835.A0A0N4YXP1"/>
<evidence type="ECO:0000313" key="5">
    <source>
        <dbReference type="WBParaSite" id="NBR_0002201301-mRNA-1"/>
    </source>
</evidence>
<organism evidence="5">
    <name type="scientific">Nippostrongylus brasiliensis</name>
    <name type="common">Rat hookworm</name>
    <dbReference type="NCBI Taxonomy" id="27835"/>
    <lineage>
        <taxon>Eukaryota</taxon>
        <taxon>Metazoa</taxon>
        <taxon>Ecdysozoa</taxon>
        <taxon>Nematoda</taxon>
        <taxon>Chromadorea</taxon>
        <taxon>Rhabditida</taxon>
        <taxon>Rhabditina</taxon>
        <taxon>Rhabditomorpha</taxon>
        <taxon>Strongyloidea</taxon>
        <taxon>Heligmosomidae</taxon>
        <taxon>Nippostrongylus</taxon>
    </lineage>
</organism>
<dbReference type="Pfam" id="PF18266">
    <property type="entry name" value="Ncstrn_small"/>
    <property type="match status" value="1"/>
</dbReference>